<name>A0A2N3HLA3_9FLAO</name>
<dbReference type="GO" id="GO:0016757">
    <property type="term" value="F:glycosyltransferase activity"/>
    <property type="evidence" value="ECO:0007669"/>
    <property type="project" value="InterPro"/>
</dbReference>
<accession>A0A2N3HLA3</accession>
<dbReference type="EMBL" id="PJEO01000017">
    <property type="protein sequence ID" value="PKQ45749.1"/>
    <property type="molecule type" value="Genomic_DNA"/>
</dbReference>
<gene>
    <name evidence="3" type="ORF">CSW08_06695</name>
</gene>
<dbReference type="SUPFAM" id="SSF53756">
    <property type="entry name" value="UDP-Glycosyltransferase/glycogen phosphorylase"/>
    <property type="match status" value="1"/>
</dbReference>
<dbReference type="RefSeq" id="WP_106659138.1">
    <property type="nucleotide sequence ID" value="NZ_PJEO01000017.1"/>
</dbReference>
<dbReference type="OrthoDB" id="9811239at2"/>
<organism evidence="3 4">
    <name type="scientific">Confluentibacter flavum</name>
    <dbReference type="NCBI Taxonomy" id="1909700"/>
    <lineage>
        <taxon>Bacteria</taxon>
        <taxon>Pseudomonadati</taxon>
        <taxon>Bacteroidota</taxon>
        <taxon>Flavobacteriia</taxon>
        <taxon>Flavobacteriales</taxon>
        <taxon>Flavobacteriaceae</taxon>
        <taxon>Confluentibacter</taxon>
    </lineage>
</organism>
<dbReference type="PANTHER" id="PTHR45947">
    <property type="entry name" value="SULFOQUINOVOSYL TRANSFERASE SQD2"/>
    <property type="match status" value="1"/>
</dbReference>
<keyword evidence="4" id="KW-1185">Reference proteome</keyword>
<comment type="caution">
    <text evidence="3">The sequence shown here is derived from an EMBL/GenBank/DDBJ whole genome shotgun (WGS) entry which is preliminary data.</text>
</comment>
<dbReference type="AlphaFoldDB" id="A0A2N3HLA3"/>
<dbReference type="Gene3D" id="3.40.50.2000">
    <property type="entry name" value="Glycogen Phosphorylase B"/>
    <property type="match status" value="2"/>
</dbReference>
<dbReference type="Pfam" id="PF00534">
    <property type="entry name" value="Glycos_transf_1"/>
    <property type="match status" value="1"/>
</dbReference>
<evidence type="ECO:0008006" key="5">
    <source>
        <dbReference type="Google" id="ProtNLM"/>
    </source>
</evidence>
<reference evidence="3 4" key="1">
    <citation type="submission" date="2017-12" db="EMBL/GenBank/DDBJ databases">
        <title>Confluentibacter flavum sp. nov., isolated from the saline lake.</title>
        <authorList>
            <person name="Yu L."/>
        </authorList>
    </citation>
    <scope>NUCLEOTIDE SEQUENCE [LARGE SCALE GENOMIC DNA]</scope>
    <source>
        <strain evidence="3 4">3B</strain>
    </source>
</reference>
<dbReference type="InterPro" id="IPR028098">
    <property type="entry name" value="Glyco_trans_4-like_N"/>
</dbReference>
<feature type="domain" description="Glycosyltransferase subfamily 4-like N-terminal" evidence="2">
    <location>
        <begin position="13"/>
        <end position="166"/>
    </location>
</feature>
<dbReference type="PANTHER" id="PTHR45947:SF3">
    <property type="entry name" value="SULFOQUINOVOSYL TRANSFERASE SQD2"/>
    <property type="match status" value="1"/>
</dbReference>
<evidence type="ECO:0000259" key="1">
    <source>
        <dbReference type="Pfam" id="PF00534"/>
    </source>
</evidence>
<evidence type="ECO:0000313" key="3">
    <source>
        <dbReference type="EMBL" id="PKQ45749.1"/>
    </source>
</evidence>
<dbReference type="InterPro" id="IPR050194">
    <property type="entry name" value="Glycosyltransferase_grp1"/>
</dbReference>
<evidence type="ECO:0000313" key="4">
    <source>
        <dbReference type="Proteomes" id="UP000233435"/>
    </source>
</evidence>
<evidence type="ECO:0000259" key="2">
    <source>
        <dbReference type="Pfam" id="PF13439"/>
    </source>
</evidence>
<protein>
    <recommendedName>
        <fullName evidence="5">Glycosyltransferase</fullName>
    </recommendedName>
</protein>
<dbReference type="Proteomes" id="UP000233435">
    <property type="component" value="Unassembled WGS sequence"/>
</dbReference>
<feature type="domain" description="Glycosyl transferase family 1" evidence="1">
    <location>
        <begin position="172"/>
        <end position="337"/>
    </location>
</feature>
<dbReference type="InterPro" id="IPR001296">
    <property type="entry name" value="Glyco_trans_1"/>
</dbReference>
<proteinExistence type="predicted"/>
<dbReference type="Pfam" id="PF13439">
    <property type="entry name" value="Glyco_transf_4"/>
    <property type="match status" value="1"/>
</dbReference>
<sequence>MKIIHVITAFGLGGAEKLLLEIVNRQILKNDVHLVYFKGTDLLLPYLDNKICVKKIPLTISTTKELRKYFKNIKPDVIHTHLGHADIIGIWSARNLKTKIFCTMHNIYIQQNVYDNFYFIVYKFLFKIASPHTKVISISKSVEKHVLERLGLPKNRSFLIYNAIPPNIIKENNNPEKRKKANDKITLLFVGRLSKQKSVHTLLKAVKLLKEQGYQKSIRVLIVGDGDLRFSLESLSKELEIEEIVNFEGQTTNVEPYFSASDIFILPSIWEGFGIVILEAFKFKLAVIATDIEGPSELIENNVNGLLITPNDQNELAEKIKLLINNKFLRLHLGEKGFESFNKKYHINNYMEDLDGLYEKN</sequence>